<keyword evidence="3" id="KW-1185">Reference proteome</keyword>
<dbReference type="Pfam" id="PF13614">
    <property type="entry name" value="AAA_31"/>
    <property type="match status" value="1"/>
</dbReference>
<dbReference type="PANTHER" id="PTHR43384">
    <property type="entry name" value="SEPTUM SITE-DETERMINING PROTEIN MIND HOMOLOG, CHLOROPLASTIC-RELATED"/>
    <property type="match status" value="1"/>
</dbReference>
<evidence type="ECO:0000313" key="3">
    <source>
        <dbReference type="Proteomes" id="UP000199334"/>
    </source>
</evidence>
<dbReference type="GO" id="GO:0005829">
    <property type="term" value="C:cytosol"/>
    <property type="evidence" value="ECO:0007669"/>
    <property type="project" value="TreeGrafter"/>
</dbReference>
<dbReference type="AlphaFoldDB" id="A0A1G9WP94"/>
<dbReference type="Proteomes" id="UP000199334">
    <property type="component" value="Unassembled WGS sequence"/>
</dbReference>
<feature type="domain" description="AAA" evidence="1">
    <location>
        <begin position="14"/>
        <end position="179"/>
    </location>
</feature>
<dbReference type="RefSeq" id="WP_093855340.1">
    <property type="nucleotide sequence ID" value="NZ_BJVZ01000018.1"/>
</dbReference>
<dbReference type="GO" id="GO:0005524">
    <property type="term" value="F:ATP binding"/>
    <property type="evidence" value="ECO:0007669"/>
    <property type="project" value="TreeGrafter"/>
</dbReference>
<dbReference type="EMBL" id="FNIG01000001">
    <property type="protein sequence ID" value="SDM86362.1"/>
    <property type="molecule type" value="Genomic_DNA"/>
</dbReference>
<organism evidence="2 3">
    <name type="scientific">Tenuibacillus multivorans</name>
    <dbReference type="NCBI Taxonomy" id="237069"/>
    <lineage>
        <taxon>Bacteria</taxon>
        <taxon>Bacillati</taxon>
        <taxon>Bacillota</taxon>
        <taxon>Bacilli</taxon>
        <taxon>Bacillales</taxon>
        <taxon>Bacillaceae</taxon>
        <taxon>Tenuibacillus</taxon>
    </lineage>
</organism>
<gene>
    <name evidence="2" type="ORF">SAMN05216498_0834</name>
</gene>
<accession>A0A1G9WP94</accession>
<dbReference type="SUPFAM" id="SSF52540">
    <property type="entry name" value="P-loop containing nucleoside triphosphate hydrolases"/>
    <property type="match status" value="1"/>
</dbReference>
<evidence type="ECO:0000259" key="1">
    <source>
        <dbReference type="Pfam" id="PF13614"/>
    </source>
</evidence>
<dbReference type="InterPro" id="IPR050625">
    <property type="entry name" value="ParA/MinD_ATPase"/>
</dbReference>
<name>A0A1G9WP94_9BACI</name>
<dbReference type="GO" id="GO:0051782">
    <property type="term" value="P:negative regulation of cell division"/>
    <property type="evidence" value="ECO:0007669"/>
    <property type="project" value="TreeGrafter"/>
</dbReference>
<dbReference type="PANTHER" id="PTHR43384:SF13">
    <property type="entry name" value="SLR0110 PROTEIN"/>
    <property type="match status" value="1"/>
</dbReference>
<dbReference type="GO" id="GO:0009898">
    <property type="term" value="C:cytoplasmic side of plasma membrane"/>
    <property type="evidence" value="ECO:0007669"/>
    <property type="project" value="TreeGrafter"/>
</dbReference>
<proteinExistence type="predicted"/>
<dbReference type="GO" id="GO:0016887">
    <property type="term" value="F:ATP hydrolysis activity"/>
    <property type="evidence" value="ECO:0007669"/>
    <property type="project" value="TreeGrafter"/>
</dbReference>
<dbReference type="InterPro" id="IPR025669">
    <property type="entry name" value="AAA_dom"/>
</dbReference>
<reference evidence="2 3" key="1">
    <citation type="submission" date="2016-10" db="EMBL/GenBank/DDBJ databases">
        <authorList>
            <person name="de Groot N.N."/>
        </authorList>
    </citation>
    <scope>NUCLEOTIDE SEQUENCE [LARGE SCALE GENOMIC DNA]</scope>
    <source>
        <strain evidence="2 3">CGMCC 1.3442</strain>
    </source>
</reference>
<dbReference type="Gene3D" id="3.40.50.300">
    <property type="entry name" value="P-loop containing nucleotide triphosphate hydrolases"/>
    <property type="match status" value="1"/>
</dbReference>
<sequence length="270" mass="30116">MAEVEQDIKKKEGQVITVCSGKGGVGKTVLSVNLAIALSKKNVDVALIDGEFQFGDVGLAMDLQPSFTMKDIVDEQDRLDEYNITNYLTRHESGVKVLTAPDRPEYAELVTGDLIRQTVQLLKRNFDYIVIDAGYGMKDKTVDFMEEADKVLTVTTLEVASLKNTKMMLETIHQLQFDQKLELILNRYNMDSLIKTEEVPGMLRVEDVRHIPNNFKLTSQSMNLGVPVVVSHAKSDVAKGIFKLAQALIDEQSGTQEKKKGSLLGKMFSK</sequence>
<protein>
    <submittedName>
        <fullName evidence="2">Pilus assembly protein CpaE</fullName>
    </submittedName>
</protein>
<dbReference type="InterPro" id="IPR027417">
    <property type="entry name" value="P-loop_NTPase"/>
</dbReference>
<dbReference type="OrthoDB" id="9794577at2"/>
<dbReference type="STRING" id="237069.SAMN05216498_0834"/>
<evidence type="ECO:0000313" key="2">
    <source>
        <dbReference type="EMBL" id="SDM86362.1"/>
    </source>
</evidence>